<organism evidence="1 2">
    <name type="scientific">Nostoc punctiforme (strain ATCC 29133 / PCC 73102)</name>
    <dbReference type="NCBI Taxonomy" id="63737"/>
    <lineage>
        <taxon>Bacteria</taxon>
        <taxon>Bacillati</taxon>
        <taxon>Cyanobacteriota</taxon>
        <taxon>Cyanophyceae</taxon>
        <taxon>Nostocales</taxon>
        <taxon>Nostocaceae</taxon>
        <taxon>Nostoc</taxon>
    </lineage>
</organism>
<dbReference type="AlphaFoldDB" id="B2IT47"/>
<accession>B2IT47</accession>
<dbReference type="KEGG" id="npu:Npun_R0806"/>
<protein>
    <submittedName>
        <fullName evidence="1">Uncharacterized protein</fullName>
    </submittedName>
</protein>
<name>B2IT47_NOSP7</name>
<dbReference type="OrthoDB" id="9972424at2"/>
<dbReference type="EnsemblBacteria" id="ACC79545">
    <property type="protein sequence ID" value="ACC79545"/>
    <property type="gene ID" value="Npun_R0806"/>
</dbReference>
<evidence type="ECO:0000313" key="1">
    <source>
        <dbReference type="EMBL" id="ACC79545.1"/>
    </source>
</evidence>
<dbReference type="EMBL" id="CP001037">
    <property type="protein sequence ID" value="ACC79545.1"/>
    <property type="molecule type" value="Genomic_DNA"/>
</dbReference>
<keyword evidence="2" id="KW-1185">Reference proteome</keyword>
<dbReference type="RefSeq" id="WP_012407567.1">
    <property type="nucleotide sequence ID" value="NC_010628.1"/>
</dbReference>
<evidence type="ECO:0000313" key="2">
    <source>
        <dbReference type="Proteomes" id="UP000001191"/>
    </source>
</evidence>
<reference evidence="2" key="1">
    <citation type="submission" date="2008-04" db="EMBL/GenBank/DDBJ databases">
        <title>Complete sequence of chromosome of Nostoc punctiforme ATCC 29133.</title>
        <authorList>
            <consortium name="US DOE Joint Genome Institute"/>
            <person name="Copeland A."/>
            <person name="Lucas S."/>
            <person name="Lapidus A."/>
            <person name="Glavina del Rio T."/>
            <person name="Dalin E."/>
            <person name="Tice H."/>
            <person name="Pitluck S."/>
            <person name="Chain P."/>
            <person name="Malfatti S."/>
            <person name="Shin M."/>
            <person name="Vergez L."/>
            <person name="Schmutz J."/>
            <person name="Larimer F."/>
            <person name="Land M."/>
            <person name="Hauser L."/>
            <person name="Kyrpides N."/>
            <person name="Kim E."/>
            <person name="Meeks J.C."/>
            <person name="Elhai J."/>
            <person name="Campbell E.L."/>
            <person name="Thiel T."/>
            <person name="Longmire J."/>
            <person name="Potts M."/>
            <person name="Atlas R."/>
        </authorList>
    </citation>
    <scope>NUCLEOTIDE SEQUENCE [LARGE SCALE GENOMIC DNA]</scope>
    <source>
        <strain evidence="2">ATCC 29133 / PCC 73102</strain>
    </source>
</reference>
<proteinExistence type="predicted"/>
<dbReference type="HOGENOM" id="CLU_2396711_0_0_3"/>
<sequence>MTQITQVASETPIVQIVSSVSTTATRKTYIPVVEKVLDRILKAMEAAGWVWDGTINMVDTFYKSNPNEIGVDWGNLTPKKKSRKIYVIYTYAI</sequence>
<reference evidence="1 2" key="2">
    <citation type="journal article" date="2013" name="Plant Physiol.">
        <title>A Nostoc punctiforme Sugar Transporter Necessary to Establish a Cyanobacterium-Plant Symbiosis.</title>
        <authorList>
            <person name="Ekman M."/>
            <person name="Picossi S."/>
            <person name="Campbell E.L."/>
            <person name="Meeks J.C."/>
            <person name="Flores E."/>
        </authorList>
    </citation>
    <scope>NUCLEOTIDE SEQUENCE [LARGE SCALE GENOMIC DNA]</scope>
    <source>
        <strain evidence="2">ATCC 29133 / PCC 73102</strain>
    </source>
</reference>
<gene>
    <name evidence="1" type="ordered locus">Npun_R0806</name>
</gene>
<dbReference type="Proteomes" id="UP000001191">
    <property type="component" value="Chromosome"/>
</dbReference>